<proteinExistence type="predicted"/>
<accession>A0A4Y2P490</accession>
<reference evidence="2 3" key="1">
    <citation type="journal article" date="2019" name="Sci. Rep.">
        <title>Orb-weaving spider Araneus ventricosus genome elucidates the spidroin gene catalogue.</title>
        <authorList>
            <person name="Kono N."/>
            <person name="Nakamura H."/>
            <person name="Ohtoshi R."/>
            <person name="Moran D.A.P."/>
            <person name="Shinohara A."/>
            <person name="Yoshida Y."/>
            <person name="Fujiwara M."/>
            <person name="Mori M."/>
            <person name="Tomita M."/>
            <person name="Arakawa K."/>
        </authorList>
    </citation>
    <scope>NUCLEOTIDE SEQUENCE [LARGE SCALE GENOMIC DNA]</scope>
</reference>
<feature type="region of interest" description="Disordered" evidence="1">
    <location>
        <begin position="1"/>
        <end position="44"/>
    </location>
</feature>
<name>A0A4Y2P490_ARAVE</name>
<feature type="compositionally biased region" description="Basic and acidic residues" evidence="1">
    <location>
        <begin position="1"/>
        <end position="23"/>
    </location>
</feature>
<keyword evidence="3" id="KW-1185">Reference proteome</keyword>
<evidence type="ECO:0000313" key="2">
    <source>
        <dbReference type="EMBL" id="GBN45819.1"/>
    </source>
</evidence>
<organism evidence="2 3">
    <name type="scientific">Araneus ventricosus</name>
    <name type="common">Orbweaver spider</name>
    <name type="synonym">Epeira ventricosa</name>
    <dbReference type="NCBI Taxonomy" id="182803"/>
    <lineage>
        <taxon>Eukaryota</taxon>
        <taxon>Metazoa</taxon>
        <taxon>Ecdysozoa</taxon>
        <taxon>Arthropoda</taxon>
        <taxon>Chelicerata</taxon>
        <taxon>Arachnida</taxon>
        <taxon>Araneae</taxon>
        <taxon>Araneomorphae</taxon>
        <taxon>Entelegynae</taxon>
        <taxon>Araneoidea</taxon>
        <taxon>Araneidae</taxon>
        <taxon>Araneus</taxon>
    </lineage>
</organism>
<evidence type="ECO:0000313" key="3">
    <source>
        <dbReference type="Proteomes" id="UP000499080"/>
    </source>
</evidence>
<sequence>MRNQKTPRDVNNEPRGDMRRSEDASNQWHNKAGAWESEDASKISGITKARGHEGIRRRLKIIGITRQGDMGFRRRLESVA</sequence>
<dbReference type="AlphaFoldDB" id="A0A4Y2P490"/>
<gene>
    <name evidence="2" type="ORF">AVEN_117681_1</name>
</gene>
<protein>
    <submittedName>
        <fullName evidence="2">Uncharacterized protein</fullName>
    </submittedName>
</protein>
<dbReference type="EMBL" id="BGPR01010366">
    <property type="protein sequence ID" value="GBN45819.1"/>
    <property type="molecule type" value="Genomic_DNA"/>
</dbReference>
<dbReference type="Proteomes" id="UP000499080">
    <property type="component" value="Unassembled WGS sequence"/>
</dbReference>
<comment type="caution">
    <text evidence="2">The sequence shown here is derived from an EMBL/GenBank/DDBJ whole genome shotgun (WGS) entry which is preliminary data.</text>
</comment>
<evidence type="ECO:0000256" key="1">
    <source>
        <dbReference type="SAM" id="MobiDB-lite"/>
    </source>
</evidence>